<dbReference type="InterPro" id="IPR041519">
    <property type="entry name" value="HEPN_RiboL-PSP"/>
</dbReference>
<evidence type="ECO:0000259" key="1">
    <source>
        <dbReference type="Pfam" id="PF18735"/>
    </source>
</evidence>
<sequence length="223" mass="25666">MSRFDNAMITFQHAMARAKEMISLYDALCALRKTQPENDDALRSAYFQIVSSFDFFAHEIAAIEARYRFENGIRTRNIILPMEIMTIQDKNDRINAAELSIRNTNSFKAFVDPGKLAEMLACYCKEPWKKICEEMNAGKELSEQKTMQELKGNLKSIWKRRNRIAHEADVDPTLAGVSLWPIYKEDTEFTMAFIKDVANQLPKVIAVELPEEAEDKQSEEGEQ</sequence>
<protein>
    <recommendedName>
        <fullName evidence="1">RiboL-PSP-HEPN domain-containing protein</fullName>
    </recommendedName>
</protein>
<organism evidence="2 3">
    <name type="scientific">Cronobacter sakazakii (strain ATCC BAA-894)</name>
    <name type="common">Enterobacter sakazakii</name>
    <dbReference type="NCBI Taxonomy" id="290339"/>
    <lineage>
        <taxon>Bacteria</taxon>
        <taxon>Pseudomonadati</taxon>
        <taxon>Pseudomonadota</taxon>
        <taxon>Gammaproteobacteria</taxon>
        <taxon>Enterobacterales</taxon>
        <taxon>Enterobacteriaceae</taxon>
        <taxon>Cronobacter</taxon>
    </lineage>
</organism>
<reference evidence="2 3" key="1">
    <citation type="journal article" date="2010" name="PLoS ONE">
        <title>Genome sequence of Cronobacter sakazakii BAA-894 and comparative genomic hybridization analysis with other Cronobacter species.</title>
        <authorList>
            <person name="Kucerova E."/>
            <person name="Clifton S.W."/>
            <person name="Xia X.Q."/>
            <person name="Long F."/>
            <person name="Porwollik S."/>
            <person name="Fulton L."/>
            <person name="Fronick C."/>
            <person name="Minx P."/>
            <person name="Kyung K."/>
            <person name="Warren W."/>
            <person name="Fulton R."/>
            <person name="Feng D."/>
            <person name="Wollam A."/>
            <person name="Shah N."/>
            <person name="Bhonagiri V."/>
            <person name="Nash W.E."/>
            <person name="Hallsworth-Pepin K."/>
            <person name="Wilson R.K."/>
            <person name="McClelland M."/>
            <person name="Forsythe S.J."/>
        </authorList>
    </citation>
    <scope>NUCLEOTIDE SEQUENCE [LARGE SCALE GENOMIC DNA]</scope>
    <source>
        <strain evidence="2 3">ATCC BAA-894</strain>
    </source>
</reference>
<proteinExistence type="predicted"/>
<dbReference type="HOGENOM" id="CLU_099853_0_0_6"/>
<dbReference type="Proteomes" id="UP000000260">
    <property type="component" value="Chromosome"/>
</dbReference>
<keyword evidence="3" id="KW-1185">Reference proteome</keyword>
<dbReference type="EMBL" id="CP000783">
    <property type="protein sequence ID" value="ABU78240.1"/>
    <property type="molecule type" value="Genomic_DNA"/>
</dbReference>
<feature type="domain" description="RiboL-PSP-HEPN" evidence="1">
    <location>
        <begin position="17"/>
        <end position="204"/>
    </location>
</feature>
<dbReference type="Pfam" id="PF18735">
    <property type="entry name" value="HEPN_RiboL-PSP"/>
    <property type="match status" value="1"/>
</dbReference>
<evidence type="ECO:0000313" key="3">
    <source>
        <dbReference type="Proteomes" id="UP000000260"/>
    </source>
</evidence>
<dbReference type="AlphaFoldDB" id="A7MN41"/>
<accession>A7MN41</accession>
<name>A7MN41_CROS8</name>
<dbReference type="RefSeq" id="WP_012125591.1">
    <property type="nucleotide sequence ID" value="NC_009778.1"/>
</dbReference>
<evidence type="ECO:0000313" key="2">
    <source>
        <dbReference type="EMBL" id="ABU78240.1"/>
    </source>
</evidence>
<dbReference type="KEGG" id="esa:ESA_03011"/>
<gene>
    <name evidence="2" type="ordered locus">ESA_03011</name>
</gene>